<dbReference type="InterPro" id="IPR013196">
    <property type="entry name" value="HTH_11"/>
</dbReference>
<protein>
    <submittedName>
        <fullName evidence="3">Transcriptional regulator, DeoR family protein</fullName>
    </submittedName>
</protein>
<evidence type="ECO:0000313" key="4">
    <source>
        <dbReference type="Proteomes" id="UP000034883"/>
    </source>
</evidence>
<reference evidence="3 4" key="1">
    <citation type="submission" date="2015-03" db="EMBL/GenBank/DDBJ databases">
        <title>Genome assembly of Sandaracinus amylolyticus DSM 53668.</title>
        <authorList>
            <person name="Sharma G."/>
            <person name="Subramanian S."/>
        </authorList>
    </citation>
    <scope>NUCLEOTIDE SEQUENCE [LARGE SCALE GENOMIC DNA]</scope>
    <source>
        <strain evidence="3 4">DSM 53668</strain>
    </source>
</reference>
<evidence type="ECO:0000313" key="3">
    <source>
        <dbReference type="EMBL" id="AKF09719.1"/>
    </source>
</evidence>
<sequence>MTRTERLFAIAEALRARRTGVTAELLAERFGVSVRTIYRDLDALREASLPLHSDRGRGGGYALDRTYALPPVNFTAREATLLLALGRWATDMRVLPFTTTLHSALDKVRGALPTATQRQLEQLLETVKFVGVPAQPSDDKVRAALERAFFESRALRIVYVSREHLETERVVRIESVVLERGETLLNCIDLDKNEARQLRLHRIARAEVVTEREESPSNVAPPFRGRRG</sequence>
<dbReference type="InterPro" id="IPR036388">
    <property type="entry name" value="WH-like_DNA-bd_sf"/>
</dbReference>
<dbReference type="OrthoDB" id="9787242at2"/>
<proteinExistence type="predicted"/>
<dbReference type="PANTHER" id="PTHR34580">
    <property type="match status" value="1"/>
</dbReference>
<dbReference type="AlphaFoldDB" id="A0A0F6SH28"/>
<dbReference type="Pfam" id="PF08279">
    <property type="entry name" value="HTH_11"/>
    <property type="match status" value="1"/>
</dbReference>
<dbReference type="PROSITE" id="PS52050">
    <property type="entry name" value="WYL"/>
    <property type="match status" value="1"/>
</dbReference>
<dbReference type="STRING" id="927083.DB32_006868"/>
<dbReference type="RefSeq" id="WP_053236744.1">
    <property type="nucleotide sequence ID" value="NZ_CP011125.1"/>
</dbReference>
<keyword evidence="4" id="KW-1185">Reference proteome</keyword>
<evidence type="ECO:0000259" key="1">
    <source>
        <dbReference type="Pfam" id="PF08279"/>
    </source>
</evidence>
<dbReference type="PANTHER" id="PTHR34580:SF1">
    <property type="entry name" value="PROTEIN PAFC"/>
    <property type="match status" value="1"/>
</dbReference>
<dbReference type="EMBL" id="CP011125">
    <property type="protein sequence ID" value="AKF09719.1"/>
    <property type="molecule type" value="Genomic_DNA"/>
</dbReference>
<feature type="domain" description="WYL" evidence="2">
    <location>
        <begin position="143"/>
        <end position="208"/>
    </location>
</feature>
<dbReference type="InterPro" id="IPR036390">
    <property type="entry name" value="WH_DNA-bd_sf"/>
</dbReference>
<evidence type="ECO:0000259" key="2">
    <source>
        <dbReference type="Pfam" id="PF13280"/>
    </source>
</evidence>
<dbReference type="InterPro" id="IPR051534">
    <property type="entry name" value="CBASS_pafABC_assoc_protein"/>
</dbReference>
<dbReference type="Proteomes" id="UP000034883">
    <property type="component" value="Chromosome"/>
</dbReference>
<feature type="domain" description="Helix-turn-helix type 11" evidence="1">
    <location>
        <begin position="6"/>
        <end position="61"/>
    </location>
</feature>
<organism evidence="3 4">
    <name type="scientific">Sandaracinus amylolyticus</name>
    <dbReference type="NCBI Taxonomy" id="927083"/>
    <lineage>
        <taxon>Bacteria</taxon>
        <taxon>Pseudomonadati</taxon>
        <taxon>Myxococcota</taxon>
        <taxon>Polyangia</taxon>
        <taxon>Polyangiales</taxon>
        <taxon>Sandaracinaceae</taxon>
        <taxon>Sandaracinus</taxon>
    </lineage>
</organism>
<gene>
    <name evidence="3" type="ORF">DB32_006868</name>
</gene>
<name>A0A0F6SH28_9BACT</name>
<dbReference type="KEGG" id="samy:DB32_006868"/>
<dbReference type="Gene3D" id="1.10.10.10">
    <property type="entry name" value="Winged helix-like DNA-binding domain superfamily/Winged helix DNA-binding domain"/>
    <property type="match status" value="1"/>
</dbReference>
<accession>A0A0F6SH28</accession>
<dbReference type="InterPro" id="IPR026881">
    <property type="entry name" value="WYL_dom"/>
</dbReference>
<dbReference type="Pfam" id="PF13280">
    <property type="entry name" value="WYL"/>
    <property type="match status" value="1"/>
</dbReference>
<dbReference type="SUPFAM" id="SSF46785">
    <property type="entry name" value="Winged helix' DNA-binding domain"/>
    <property type="match status" value="1"/>
</dbReference>